<feature type="domain" description="MacB-like periplasmic core" evidence="10">
    <location>
        <begin position="25"/>
        <end position="245"/>
    </location>
</feature>
<keyword evidence="5 8" id="KW-0812">Transmembrane</keyword>
<dbReference type="Pfam" id="PF02687">
    <property type="entry name" value="FtsX"/>
    <property type="match status" value="1"/>
</dbReference>
<comment type="similarity">
    <text evidence="2">Belongs to the ABC-4 integral membrane protein family. LolC/E subfamily.</text>
</comment>
<keyword evidence="4" id="KW-1003">Cell membrane</keyword>
<feature type="domain" description="ABC3 transporter permease C-terminal" evidence="9">
    <location>
        <begin position="277"/>
        <end position="403"/>
    </location>
</feature>
<proteinExistence type="inferred from homology"/>
<comment type="caution">
    <text evidence="11">The sequence shown here is derived from an EMBL/GenBank/DDBJ whole genome shotgun (WGS) entry which is preliminary data.</text>
</comment>
<dbReference type="GO" id="GO:0044874">
    <property type="term" value="P:lipoprotein localization to outer membrane"/>
    <property type="evidence" value="ECO:0007669"/>
    <property type="project" value="TreeGrafter"/>
</dbReference>
<dbReference type="RefSeq" id="WP_124328926.1">
    <property type="nucleotide sequence ID" value="NZ_BEXT01000001.1"/>
</dbReference>
<reference evidence="12" key="1">
    <citation type="submission" date="2017-11" db="EMBL/GenBank/DDBJ databases">
        <authorList>
            <person name="Watanabe M."/>
            <person name="Kojima H."/>
        </authorList>
    </citation>
    <scope>NUCLEOTIDE SEQUENCE [LARGE SCALE GENOMIC DNA]</scope>
    <source>
        <strain evidence="12">Tokyo 01</strain>
    </source>
</reference>
<dbReference type="InterPro" id="IPR011925">
    <property type="entry name" value="LolCE_TM"/>
</dbReference>
<evidence type="ECO:0000259" key="9">
    <source>
        <dbReference type="Pfam" id="PF02687"/>
    </source>
</evidence>
<dbReference type="InterPro" id="IPR003838">
    <property type="entry name" value="ABC3_permease_C"/>
</dbReference>
<evidence type="ECO:0000256" key="4">
    <source>
        <dbReference type="ARBA" id="ARBA00022475"/>
    </source>
</evidence>
<evidence type="ECO:0000256" key="8">
    <source>
        <dbReference type="SAM" id="Phobius"/>
    </source>
</evidence>
<dbReference type="Proteomes" id="UP000288096">
    <property type="component" value="Unassembled WGS sequence"/>
</dbReference>
<keyword evidence="7 8" id="KW-0472">Membrane</keyword>
<feature type="transmembrane region" description="Helical" evidence="8">
    <location>
        <begin position="275"/>
        <end position="301"/>
    </location>
</feature>
<evidence type="ECO:0000256" key="5">
    <source>
        <dbReference type="ARBA" id="ARBA00022692"/>
    </source>
</evidence>
<evidence type="ECO:0000256" key="6">
    <source>
        <dbReference type="ARBA" id="ARBA00022989"/>
    </source>
</evidence>
<dbReference type="PANTHER" id="PTHR30489">
    <property type="entry name" value="LIPOPROTEIN-RELEASING SYSTEM TRANSMEMBRANE PROTEIN LOLE"/>
    <property type="match status" value="1"/>
</dbReference>
<gene>
    <name evidence="11" type="ORF">DENIS_2624</name>
</gene>
<evidence type="ECO:0000256" key="2">
    <source>
        <dbReference type="ARBA" id="ARBA00005236"/>
    </source>
</evidence>
<dbReference type="GO" id="GO:0042953">
    <property type="term" value="P:lipoprotein transport"/>
    <property type="evidence" value="ECO:0007669"/>
    <property type="project" value="InterPro"/>
</dbReference>
<keyword evidence="12" id="KW-1185">Reference proteome</keyword>
<protein>
    <submittedName>
        <fullName evidence="11">ABC transporter permease</fullName>
    </submittedName>
</protein>
<dbReference type="EMBL" id="BEXT01000001">
    <property type="protein sequence ID" value="GBC61662.1"/>
    <property type="molecule type" value="Genomic_DNA"/>
</dbReference>
<dbReference type="Pfam" id="PF12704">
    <property type="entry name" value="MacB_PCD"/>
    <property type="match status" value="1"/>
</dbReference>
<reference evidence="12" key="2">
    <citation type="submission" date="2019-01" db="EMBL/GenBank/DDBJ databases">
        <title>Genome sequence of Desulfonema ishimotonii strain Tokyo 01.</title>
        <authorList>
            <person name="Fukui M."/>
        </authorList>
    </citation>
    <scope>NUCLEOTIDE SEQUENCE [LARGE SCALE GENOMIC DNA]</scope>
    <source>
        <strain evidence="12">Tokyo 01</strain>
    </source>
</reference>
<sequence>MSYEFFIGRRYFRAKGKQAVISLISFLSTVGVAVGVMVMIVVIAVMSGAEVELRNRMISVTSHLVVMHQGGPFSGYPRILEQVTQHQDVEAATPYMYAQAMLRSQAGIFGSVLRGIDPETAGKVIRILPPDLLRQLTGNSLSSDPAPIPGIILGKELASRLKVGTGDLVSLTVPGGSRRAIGQVPAMRRLRVVGTFESGLYEFDKSMAYITLADIQKILRQPDTITGIEVRVRDLYQAGTIAEDIMKQLKFPYWSQDWMQTNRNLFSALKLQKTVMFIILTLIILVSAFNIASALIMMVMEKTGDIAILKAMGATDRSIRKIFVFKGMVIGVVGTFFGAIGGFVICFLIKRYEFIRLPTDVYFFPTLPVSIEAPDVIAIVLATLAICFFATLYPAHRAVRLNPIDALRYGG</sequence>
<comment type="subcellular location">
    <subcellularLocation>
        <location evidence="1">Cell membrane</location>
        <topology evidence="1">Multi-pass membrane protein</topology>
    </subcellularLocation>
</comment>
<feature type="transmembrane region" description="Helical" evidence="8">
    <location>
        <begin position="20"/>
        <end position="46"/>
    </location>
</feature>
<dbReference type="PANTHER" id="PTHR30489:SF0">
    <property type="entry name" value="LIPOPROTEIN-RELEASING SYSTEM TRANSMEMBRANE PROTEIN LOLE"/>
    <property type="match status" value="1"/>
</dbReference>
<dbReference type="InterPro" id="IPR051447">
    <property type="entry name" value="Lipoprotein-release_system"/>
</dbReference>
<feature type="transmembrane region" description="Helical" evidence="8">
    <location>
        <begin position="322"/>
        <end position="350"/>
    </location>
</feature>
<dbReference type="OrthoDB" id="9808461at2"/>
<keyword evidence="6 8" id="KW-1133">Transmembrane helix</keyword>
<dbReference type="NCBIfam" id="TIGR02212">
    <property type="entry name" value="lolCE"/>
    <property type="match status" value="1"/>
</dbReference>
<organism evidence="11 12">
    <name type="scientific">Desulfonema ishimotonii</name>
    <dbReference type="NCBI Taxonomy" id="45657"/>
    <lineage>
        <taxon>Bacteria</taxon>
        <taxon>Pseudomonadati</taxon>
        <taxon>Thermodesulfobacteriota</taxon>
        <taxon>Desulfobacteria</taxon>
        <taxon>Desulfobacterales</taxon>
        <taxon>Desulfococcaceae</taxon>
        <taxon>Desulfonema</taxon>
    </lineage>
</organism>
<evidence type="ECO:0000313" key="11">
    <source>
        <dbReference type="EMBL" id="GBC61662.1"/>
    </source>
</evidence>
<evidence type="ECO:0000256" key="7">
    <source>
        <dbReference type="ARBA" id="ARBA00023136"/>
    </source>
</evidence>
<evidence type="ECO:0000256" key="3">
    <source>
        <dbReference type="ARBA" id="ARBA00022448"/>
    </source>
</evidence>
<evidence type="ECO:0000259" key="10">
    <source>
        <dbReference type="Pfam" id="PF12704"/>
    </source>
</evidence>
<feature type="transmembrane region" description="Helical" evidence="8">
    <location>
        <begin position="376"/>
        <end position="395"/>
    </location>
</feature>
<dbReference type="InterPro" id="IPR025857">
    <property type="entry name" value="MacB_PCD"/>
</dbReference>
<evidence type="ECO:0000313" key="12">
    <source>
        <dbReference type="Proteomes" id="UP000288096"/>
    </source>
</evidence>
<dbReference type="GO" id="GO:0098797">
    <property type="term" value="C:plasma membrane protein complex"/>
    <property type="evidence" value="ECO:0007669"/>
    <property type="project" value="TreeGrafter"/>
</dbReference>
<name>A0A401FXD2_9BACT</name>
<accession>A0A401FXD2</accession>
<dbReference type="AlphaFoldDB" id="A0A401FXD2"/>
<keyword evidence="3" id="KW-0813">Transport</keyword>
<evidence type="ECO:0000256" key="1">
    <source>
        <dbReference type="ARBA" id="ARBA00004651"/>
    </source>
</evidence>